<dbReference type="RefSeq" id="WP_191184964.1">
    <property type="nucleotide sequence ID" value="NZ_JACXAJ010000011.1"/>
</dbReference>
<dbReference type="Proteomes" id="UP000625551">
    <property type="component" value="Unassembled WGS sequence"/>
</dbReference>
<comment type="caution">
    <text evidence="1">The sequence shown here is derived from an EMBL/GenBank/DDBJ whole genome shotgun (WGS) entry which is preliminary data.</text>
</comment>
<evidence type="ECO:0000313" key="2">
    <source>
        <dbReference type="Proteomes" id="UP000625551"/>
    </source>
</evidence>
<gene>
    <name evidence="1" type="ORF">H9Q13_16795</name>
</gene>
<sequence>MKDIYAPFTSEQFDQVFRFGYIYIPAFLTVEATENNEELQRSLARVFTSYLPFVYDENYLIIKSNSLFKSDEKSYLIRVTDIEAVFPISEECEKAVTLKKSAKIKFSPPIFSKSTYTQINNSFFSSEAKRGTECLAAVFSSEFDRGTSYAFGLDEVLDASLKLRNNVRINTLPEGTPLVDYVFLYMYQAYYPLTTLGYFYRTAEILTRKALTDMGVSYNEALLEKTDIYQLLNETNYTRSAINLKDIVELIENDTRSVKFVNNLTKDGLRFYITIPMFLKVIDEFNERNQQLANTSMQDMIRSYKDRYPKECELLITWLGAYLGYGNCYDFCYEKSNLKFFKGYVATDTEKDKGLISSDNYSVEDFPENIDETPTVTSHDVEEVTEVRSTDTVVSQMVKQDGEEAMDLEAATKPIPLIGSEKPSEEPGQFIEQSFLKNNNRLKTTEIISMLQSQGYNNLNGQKVNKNNLRAFLKQMKMFNKKGTGENEYYEMKTGAPLFTN</sequence>
<name>A0ABR7XKN5_9BACT</name>
<protein>
    <submittedName>
        <fullName evidence="1">Uncharacterized protein</fullName>
    </submittedName>
</protein>
<keyword evidence="2" id="KW-1185">Reference proteome</keyword>
<accession>A0ABR7XKN5</accession>
<reference evidence="1 2" key="1">
    <citation type="submission" date="2020-09" db="EMBL/GenBank/DDBJ databases">
        <title>Genome sequencing and assembly of Pontibacter sp.</title>
        <authorList>
            <person name="Chhetri G."/>
        </authorList>
    </citation>
    <scope>NUCLEOTIDE SEQUENCE [LARGE SCALE GENOMIC DNA]</scope>
    <source>
        <strain evidence="1 2">JH31</strain>
    </source>
</reference>
<organism evidence="1 2">
    <name type="scientific">Pontibacter aquaedesilientis</name>
    <dbReference type="NCBI Taxonomy" id="2766980"/>
    <lineage>
        <taxon>Bacteria</taxon>
        <taxon>Pseudomonadati</taxon>
        <taxon>Bacteroidota</taxon>
        <taxon>Cytophagia</taxon>
        <taxon>Cytophagales</taxon>
        <taxon>Hymenobacteraceae</taxon>
        <taxon>Pontibacter</taxon>
    </lineage>
</organism>
<evidence type="ECO:0000313" key="1">
    <source>
        <dbReference type="EMBL" id="MBD1398832.1"/>
    </source>
</evidence>
<proteinExistence type="predicted"/>
<dbReference type="EMBL" id="JACXAJ010000011">
    <property type="protein sequence ID" value="MBD1398832.1"/>
    <property type="molecule type" value="Genomic_DNA"/>
</dbReference>